<evidence type="ECO:0000313" key="1">
    <source>
        <dbReference type="EMBL" id="MFH6603209.1"/>
    </source>
</evidence>
<evidence type="ECO:0000313" key="2">
    <source>
        <dbReference type="Proteomes" id="UP001595191"/>
    </source>
</evidence>
<dbReference type="EMBL" id="JBHFPV010000001">
    <property type="protein sequence ID" value="MFH6603209.1"/>
    <property type="molecule type" value="Genomic_DNA"/>
</dbReference>
<proteinExistence type="predicted"/>
<keyword evidence="2" id="KW-1185">Reference proteome</keyword>
<reference evidence="1" key="1">
    <citation type="submission" date="2024-09" db="EMBL/GenBank/DDBJ databases">
        <authorList>
            <person name="Liu J."/>
        </authorList>
    </citation>
    <scope>NUCLEOTIDE SEQUENCE</scope>
    <source>
        <strain evidence="1">NBU2967</strain>
    </source>
</reference>
<protein>
    <submittedName>
        <fullName evidence="1">PD-(D/E)XK nuclease family protein</fullName>
    </submittedName>
</protein>
<comment type="caution">
    <text evidence="1">The sequence shown here is derived from an EMBL/GenBank/DDBJ whole genome shotgun (WGS) entry which is preliminary data.</text>
</comment>
<gene>
    <name evidence="1" type="ORF">ACEZ3G_06970</name>
</gene>
<sequence>MRSFIDEVVEKVLEKHNSIEGFVFVLPSKRAGTFLRNSIAQKINRTIFAPKIYSIEELIENISGLTYASNSLLLFELYHVYLKNVSGEKDSFYDFSKWGQTLLQDFNEIDRHLVDTKEIFGNLAAIQEINHWSLQAEKTKMMKEYLHFWKSAEKVYHEFTANLIQKGIAYQGLVYRHACDRLKIYKEKFTAHHIFIGFNALNRAESQIVQSMLGSLRAEIFWDIDNSFLDDPIHAAGYFIRKYRKTWPYFENNELQGLSNHFGEPKKIQIIGVPKSISQAKYLGHLVKDIGRKHPDTLLNTALVLGDESLLNPILNAIPKEIEEVNITMGYPLQGTIIAAMFNKFFDLYLKPHPNGWHHKDVTSFLNHPFIGILLKGTSQKILNEIRTKNITFLTLEKLRAISKNDPGITLIFSDGLVTAEVFLRKCLDLIQALRFKIEGQTDTLALEYLYRFHTLFNELLNLIYAYGFVNDMKSLHSLFKELLSSETLDFQGDPLKGLQIMGMLESRNLDFETVILTSVNEGILPSGKSNNSFIPFDLKTYFGMPTYKEKDAIYTYHFYRLLQRAKNIYILYNTEPDTLEGGEKSRLITQLLTDGQNADDIELTIASPETTVITKEPEIITKGPDLLHLIRDHTARGFSPSSLSNYIRNPIDFYKQSLLGIEDRLEVEETVANNTFGTIVHDTLENLYEPLLGKYLTPKDLTALKPNIEKLVAHHFTKSYGNEDITQGKNLIAYHVIVKYLQKFIALEIEEAQKHKIKILGLEKKMKIEVKLPKIDFPIYLKGKIDRIDEKDGILRIIDYKTGKVEPKNVTISNWDDIRLNYDYSKAFQLLCYALMYQEMQRTPELEAGIITFKNLNGGLQKFTLKEMNGANGKNQLVDQEVLRLFKDQLEQLILEICDIDTPFIEKEV</sequence>
<dbReference type="Proteomes" id="UP001595191">
    <property type="component" value="Unassembled WGS sequence"/>
</dbReference>
<name>A0ACC7LJI9_9FLAO</name>
<accession>A0ACC7LJI9</accession>
<organism evidence="1 2">
    <name type="scientific">Meishania litoralis</name>
    <dbReference type="NCBI Taxonomy" id="3434685"/>
    <lineage>
        <taxon>Bacteria</taxon>
        <taxon>Pseudomonadati</taxon>
        <taxon>Bacteroidota</taxon>
        <taxon>Flavobacteriia</taxon>
        <taxon>Flavobacteriales</taxon>
        <taxon>Flavobacteriaceae</taxon>
        <taxon>Meishania</taxon>
    </lineage>
</organism>